<dbReference type="RefSeq" id="WP_130479037.1">
    <property type="nucleotide sequence ID" value="NZ_SFCC01000019.1"/>
</dbReference>
<feature type="transmembrane region" description="Helical" evidence="7">
    <location>
        <begin position="52"/>
        <end position="70"/>
    </location>
</feature>
<gene>
    <name evidence="9" type="ORF">EWH70_30550</name>
</gene>
<evidence type="ECO:0000256" key="6">
    <source>
        <dbReference type="ARBA" id="ARBA00023136"/>
    </source>
</evidence>
<feature type="domain" description="Major facilitator superfamily (MFS) profile" evidence="8">
    <location>
        <begin position="16"/>
        <end position="479"/>
    </location>
</feature>
<keyword evidence="5 7" id="KW-1133">Transmembrane helix</keyword>
<proteinExistence type="predicted"/>
<dbReference type="AlphaFoldDB" id="A0A4Q7IYI8"/>
<comment type="subcellular location">
    <subcellularLocation>
        <location evidence="1">Cell membrane</location>
        <topology evidence="1">Multi-pass membrane protein</topology>
    </subcellularLocation>
</comment>
<dbReference type="InterPro" id="IPR036259">
    <property type="entry name" value="MFS_trans_sf"/>
</dbReference>
<feature type="transmembrane region" description="Helical" evidence="7">
    <location>
        <begin position="454"/>
        <end position="476"/>
    </location>
</feature>
<feature type="transmembrane region" description="Helical" evidence="7">
    <location>
        <begin position="269"/>
        <end position="294"/>
    </location>
</feature>
<feature type="transmembrane region" description="Helical" evidence="7">
    <location>
        <begin position="202"/>
        <end position="219"/>
    </location>
</feature>
<evidence type="ECO:0000313" key="10">
    <source>
        <dbReference type="Proteomes" id="UP000292003"/>
    </source>
</evidence>
<accession>A0A4Q7IYI8</accession>
<evidence type="ECO:0000259" key="8">
    <source>
        <dbReference type="PROSITE" id="PS50850"/>
    </source>
</evidence>
<dbReference type="PANTHER" id="PTHR42718:SF47">
    <property type="entry name" value="METHYL VIOLOGEN RESISTANCE PROTEIN SMVA"/>
    <property type="match status" value="1"/>
</dbReference>
<feature type="transmembrane region" description="Helical" evidence="7">
    <location>
        <begin position="166"/>
        <end position="190"/>
    </location>
</feature>
<evidence type="ECO:0000256" key="3">
    <source>
        <dbReference type="ARBA" id="ARBA00022475"/>
    </source>
</evidence>
<evidence type="ECO:0000256" key="4">
    <source>
        <dbReference type="ARBA" id="ARBA00022692"/>
    </source>
</evidence>
<evidence type="ECO:0000256" key="7">
    <source>
        <dbReference type="SAM" id="Phobius"/>
    </source>
</evidence>
<dbReference type="Pfam" id="PF07690">
    <property type="entry name" value="MFS_1"/>
    <property type="match status" value="1"/>
</dbReference>
<dbReference type="InterPro" id="IPR020846">
    <property type="entry name" value="MFS_dom"/>
</dbReference>
<dbReference type="PANTHER" id="PTHR42718">
    <property type="entry name" value="MAJOR FACILITATOR SUPERFAMILY MULTIDRUG TRANSPORTER MFSC"/>
    <property type="match status" value="1"/>
</dbReference>
<organism evidence="9 10">
    <name type="scientific">Amycolatopsis suaedae</name>
    <dbReference type="NCBI Taxonomy" id="2510978"/>
    <lineage>
        <taxon>Bacteria</taxon>
        <taxon>Bacillati</taxon>
        <taxon>Actinomycetota</taxon>
        <taxon>Actinomycetes</taxon>
        <taxon>Pseudonocardiales</taxon>
        <taxon>Pseudonocardiaceae</taxon>
        <taxon>Amycolatopsis</taxon>
    </lineage>
</organism>
<evidence type="ECO:0000256" key="1">
    <source>
        <dbReference type="ARBA" id="ARBA00004651"/>
    </source>
</evidence>
<feature type="transmembrane region" description="Helical" evidence="7">
    <location>
        <begin position="140"/>
        <end position="160"/>
    </location>
</feature>
<dbReference type="InterPro" id="IPR011701">
    <property type="entry name" value="MFS"/>
</dbReference>
<dbReference type="SUPFAM" id="SSF103473">
    <property type="entry name" value="MFS general substrate transporter"/>
    <property type="match status" value="1"/>
</dbReference>
<protein>
    <submittedName>
        <fullName evidence="9">MFS transporter</fullName>
    </submittedName>
</protein>
<dbReference type="GO" id="GO:0022857">
    <property type="term" value="F:transmembrane transporter activity"/>
    <property type="evidence" value="ECO:0007669"/>
    <property type="project" value="InterPro"/>
</dbReference>
<keyword evidence="3" id="KW-1003">Cell membrane</keyword>
<dbReference type="Gene3D" id="1.20.1250.20">
    <property type="entry name" value="MFS general substrate transporter like domains"/>
    <property type="match status" value="1"/>
</dbReference>
<evidence type="ECO:0000256" key="2">
    <source>
        <dbReference type="ARBA" id="ARBA00022448"/>
    </source>
</evidence>
<evidence type="ECO:0000256" key="5">
    <source>
        <dbReference type="ARBA" id="ARBA00022989"/>
    </source>
</evidence>
<dbReference type="EMBL" id="SFCC01000019">
    <property type="protein sequence ID" value="RZQ60051.1"/>
    <property type="molecule type" value="Genomic_DNA"/>
</dbReference>
<keyword evidence="4 7" id="KW-0812">Transmembrane</keyword>
<keyword evidence="6 7" id="KW-0472">Membrane</keyword>
<feature type="transmembrane region" description="Helical" evidence="7">
    <location>
        <begin position="406"/>
        <end position="425"/>
    </location>
</feature>
<dbReference type="InterPro" id="IPR001958">
    <property type="entry name" value="Tet-R_TetA/multi-R_MdtG-like"/>
</dbReference>
<feature type="transmembrane region" description="Helical" evidence="7">
    <location>
        <begin position="14"/>
        <end position="37"/>
    </location>
</feature>
<feature type="transmembrane region" description="Helical" evidence="7">
    <location>
        <begin position="231"/>
        <end position="248"/>
    </location>
</feature>
<feature type="transmembrane region" description="Helical" evidence="7">
    <location>
        <begin position="334"/>
        <end position="353"/>
    </location>
</feature>
<name>A0A4Q7IYI8_9PSEU</name>
<feature type="transmembrane region" description="Helical" evidence="7">
    <location>
        <begin position="82"/>
        <end position="101"/>
    </location>
</feature>
<feature type="transmembrane region" description="Helical" evidence="7">
    <location>
        <begin position="107"/>
        <end position="128"/>
    </location>
</feature>
<dbReference type="GO" id="GO:0005886">
    <property type="term" value="C:plasma membrane"/>
    <property type="evidence" value="ECO:0007669"/>
    <property type="project" value="UniProtKB-SubCell"/>
</dbReference>
<keyword evidence="10" id="KW-1185">Reference proteome</keyword>
<comment type="caution">
    <text evidence="9">The sequence shown here is derived from an EMBL/GenBank/DDBJ whole genome shotgun (WGS) entry which is preliminary data.</text>
</comment>
<sequence>MVQLTARAAGVREWLGLAVLALPTALLGLDLTVLYLVVPHLAEELRPSATEMLWIMDAYGFLVAGFLVTMGTLGDRIGRRRLLLIGAVAFGVVSVVAAYATSAEMLIAARAALGIAGATLMPSTLALISNMFPDARQRAVAIGVWATMFAGGMAAGPLVGGVLLEHFWWGSAFLVAVPVSVVLLVAGPVLLPEYRDPRGGRLDLPGVALSLATLLPAVYVVKHLAKDGFDATTVLALVAALVFGVLFVRRQRRVPDPLVDVRLFADRRFGFALGMLLLGLVGVGGTLMLVAQYLQSVEGLSPLAAGAWMGPPALMMLIAGVVAPRVARRVRPGYVVATTLALSTVGYLILATVDGPGETVPVVAGFALVYLGLGVLAALGTDLVVGAAPPERAGSASALSETVQELGLAFGVATLGSLATAVYRAEAGPPGGDSLPEAAAAALPAAKVAFAQGLSVSSLVAGAATLGLAVATAVALRRIGPLGSSGYGGESHRE</sequence>
<dbReference type="PROSITE" id="PS50850">
    <property type="entry name" value="MFS"/>
    <property type="match status" value="1"/>
</dbReference>
<feature type="transmembrane region" description="Helical" evidence="7">
    <location>
        <begin position="300"/>
        <end position="322"/>
    </location>
</feature>
<dbReference type="Gene3D" id="1.20.1720.10">
    <property type="entry name" value="Multidrug resistance protein D"/>
    <property type="match status" value="1"/>
</dbReference>
<dbReference type="CDD" id="cd17321">
    <property type="entry name" value="MFS_MMR_MDR_like"/>
    <property type="match status" value="1"/>
</dbReference>
<dbReference type="PRINTS" id="PR01035">
    <property type="entry name" value="TCRTETA"/>
</dbReference>
<keyword evidence="2" id="KW-0813">Transport</keyword>
<feature type="transmembrane region" description="Helical" evidence="7">
    <location>
        <begin position="359"/>
        <end position="385"/>
    </location>
</feature>
<evidence type="ECO:0000313" key="9">
    <source>
        <dbReference type="EMBL" id="RZQ60051.1"/>
    </source>
</evidence>
<dbReference type="Proteomes" id="UP000292003">
    <property type="component" value="Unassembled WGS sequence"/>
</dbReference>
<reference evidence="9 10" key="1">
    <citation type="submission" date="2019-02" db="EMBL/GenBank/DDBJ databases">
        <title>Draft genome sequence of Amycolatopsis sp. 8-3EHSu isolated from roots of Suaeda maritima.</title>
        <authorList>
            <person name="Duangmal K."/>
            <person name="Chantavorakit T."/>
        </authorList>
    </citation>
    <scope>NUCLEOTIDE SEQUENCE [LARGE SCALE GENOMIC DNA]</scope>
    <source>
        <strain evidence="9 10">8-3EHSu</strain>
    </source>
</reference>
<dbReference type="OrthoDB" id="4172724at2"/>